<evidence type="ECO:0000313" key="2">
    <source>
        <dbReference type="Proteomes" id="UP000194873"/>
    </source>
</evidence>
<evidence type="ECO:0000313" key="1">
    <source>
        <dbReference type="EMBL" id="OUJ72543.1"/>
    </source>
</evidence>
<keyword evidence="2" id="KW-1185">Reference proteome</keyword>
<gene>
    <name evidence="1" type="ORF">BXP70_18490</name>
</gene>
<proteinExistence type="predicted"/>
<reference evidence="1 2" key="1">
    <citation type="submission" date="2017-01" db="EMBL/GenBank/DDBJ databases">
        <title>A new Hymenobacter.</title>
        <authorList>
            <person name="Liang Y."/>
            <person name="Feng F."/>
        </authorList>
    </citation>
    <scope>NUCLEOTIDE SEQUENCE [LARGE SCALE GENOMIC DNA]</scope>
    <source>
        <strain evidence="1">MIMBbqt21</strain>
    </source>
</reference>
<sequence length="142" mass="14698">MALSLASCKKDDVLDEMIVPKTSITFNDNIETITADYNRNSTLTLKISGVSAASNVQVTSTYSVSGTAKAKDLGTLPVADGVATLSVPANALRNTADGAVVGATATGTNAMSRANNTYVLQVNALLPDGTSERRLFTAVLTQ</sequence>
<name>A0A243WAP8_9BACT</name>
<organism evidence="1 2">
    <name type="scientific">Hymenobacter crusticola</name>
    <dbReference type="NCBI Taxonomy" id="1770526"/>
    <lineage>
        <taxon>Bacteria</taxon>
        <taxon>Pseudomonadati</taxon>
        <taxon>Bacteroidota</taxon>
        <taxon>Cytophagia</taxon>
        <taxon>Cytophagales</taxon>
        <taxon>Hymenobacteraceae</taxon>
        <taxon>Hymenobacter</taxon>
    </lineage>
</organism>
<protein>
    <recommendedName>
        <fullName evidence="3">DUF1735 domain-containing protein</fullName>
    </recommendedName>
</protein>
<dbReference type="EMBL" id="MTSE01000010">
    <property type="protein sequence ID" value="OUJ72543.1"/>
    <property type="molecule type" value="Genomic_DNA"/>
</dbReference>
<accession>A0A243WAP8</accession>
<comment type="caution">
    <text evidence="1">The sequence shown here is derived from an EMBL/GenBank/DDBJ whole genome shotgun (WGS) entry which is preliminary data.</text>
</comment>
<dbReference type="AlphaFoldDB" id="A0A243WAP8"/>
<dbReference type="Proteomes" id="UP000194873">
    <property type="component" value="Unassembled WGS sequence"/>
</dbReference>
<evidence type="ECO:0008006" key="3">
    <source>
        <dbReference type="Google" id="ProtNLM"/>
    </source>
</evidence>